<feature type="region of interest" description="Disordered" evidence="4">
    <location>
        <begin position="36"/>
        <end position="68"/>
    </location>
</feature>
<proteinExistence type="predicted"/>
<name>A0A448YUQ3_9STRA</name>
<dbReference type="PROSITE" id="PS50005">
    <property type="entry name" value="TPR"/>
    <property type="match status" value="1"/>
</dbReference>
<organism evidence="5 6">
    <name type="scientific">Pseudo-nitzschia multistriata</name>
    <dbReference type="NCBI Taxonomy" id="183589"/>
    <lineage>
        <taxon>Eukaryota</taxon>
        <taxon>Sar</taxon>
        <taxon>Stramenopiles</taxon>
        <taxon>Ochrophyta</taxon>
        <taxon>Bacillariophyta</taxon>
        <taxon>Bacillariophyceae</taxon>
        <taxon>Bacillariophycidae</taxon>
        <taxon>Bacillariales</taxon>
        <taxon>Bacillariaceae</taxon>
        <taxon>Pseudo-nitzschia</taxon>
    </lineage>
</organism>
<dbReference type="OrthoDB" id="1872379at2759"/>
<evidence type="ECO:0000256" key="3">
    <source>
        <dbReference type="PROSITE-ProRule" id="PRU00339"/>
    </source>
</evidence>
<feature type="repeat" description="TPR" evidence="3">
    <location>
        <begin position="57"/>
        <end position="90"/>
    </location>
</feature>
<evidence type="ECO:0000313" key="6">
    <source>
        <dbReference type="Proteomes" id="UP000291116"/>
    </source>
</evidence>
<dbReference type="AlphaFoldDB" id="A0A448YUQ3"/>
<dbReference type="GO" id="GO:0072380">
    <property type="term" value="C:TRC complex"/>
    <property type="evidence" value="ECO:0007669"/>
    <property type="project" value="TreeGrafter"/>
</dbReference>
<feature type="compositionally biased region" description="Basic and acidic residues" evidence="4">
    <location>
        <begin position="154"/>
        <end position="163"/>
    </location>
</feature>
<evidence type="ECO:0000256" key="1">
    <source>
        <dbReference type="ARBA" id="ARBA00022737"/>
    </source>
</evidence>
<dbReference type="InterPro" id="IPR011990">
    <property type="entry name" value="TPR-like_helical_dom_sf"/>
</dbReference>
<dbReference type="Proteomes" id="UP000291116">
    <property type="component" value="Unassembled WGS sequence"/>
</dbReference>
<dbReference type="SUPFAM" id="SSF48452">
    <property type="entry name" value="TPR-like"/>
    <property type="match status" value="1"/>
</dbReference>
<dbReference type="EMBL" id="CAACVS010000002">
    <property type="protein sequence ID" value="VEU33500.1"/>
    <property type="molecule type" value="Genomic_DNA"/>
</dbReference>
<protein>
    <submittedName>
        <fullName evidence="5">Uncharacterized protein</fullName>
    </submittedName>
</protein>
<dbReference type="InterPro" id="IPR019734">
    <property type="entry name" value="TPR_rpt"/>
</dbReference>
<keyword evidence="2 3" id="KW-0802">TPR repeat</keyword>
<dbReference type="GO" id="GO:0060090">
    <property type="term" value="F:molecular adaptor activity"/>
    <property type="evidence" value="ECO:0007669"/>
    <property type="project" value="TreeGrafter"/>
</dbReference>
<evidence type="ECO:0000313" key="5">
    <source>
        <dbReference type="EMBL" id="VEU33500.1"/>
    </source>
</evidence>
<reference evidence="5 6" key="1">
    <citation type="submission" date="2019-01" db="EMBL/GenBank/DDBJ databases">
        <authorList>
            <person name="Ferrante I. M."/>
        </authorList>
    </citation>
    <scope>NUCLEOTIDE SEQUENCE [LARGE SCALE GENOMIC DNA]</scope>
    <source>
        <strain evidence="5 6">B856</strain>
    </source>
</reference>
<dbReference type="InterPro" id="IPR047150">
    <property type="entry name" value="SGT"/>
</dbReference>
<dbReference type="PANTHER" id="PTHR45831:SF2">
    <property type="entry name" value="LD24721P"/>
    <property type="match status" value="1"/>
</dbReference>
<gene>
    <name evidence="5" type="ORF">PSNMU_V1.4_AUG-EV-PASAV3_0000440</name>
</gene>
<evidence type="ECO:0000256" key="4">
    <source>
        <dbReference type="SAM" id="MobiDB-lite"/>
    </source>
</evidence>
<evidence type="ECO:0000256" key="2">
    <source>
        <dbReference type="ARBA" id="ARBA00022803"/>
    </source>
</evidence>
<dbReference type="GO" id="GO:0016020">
    <property type="term" value="C:membrane"/>
    <property type="evidence" value="ECO:0007669"/>
    <property type="project" value="TreeGrafter"/>
</dbReference>
<feature type="region of interest" description="Disordered" evidence="4">
    <location>
        <begin position="112"/>
        <end position="163"/>
    </location>
</feature>
<feature type="compositionally biased region" description="Basic and acidic residues" evidence="4">
    <location>
        <begin position="58"/>
        <end position="68"/>
    </location>
</feature>
<dbReference type="PANTHER" id="PTHR45831">
    <property type="entry name" value="LD24721P"/>
    <property type="match status" value="1"/>
</dbReference>
<keyword evidence="1" id="KW-0677">Repeat</keyword>
<keyword evidence="6" id="KW-1185">Reference proteome</keyword>
<dbReference type="Gene3D" id="1.25.40.10">
    <property type="entry name" value="Tetratricopeptide repeat domain"/>
    <property type="match status" value="1"/>
</dbReference>
<accession>A0A448YUQ3</accession>
<sequence length="220" mass="25142">MPDFSSEGFDIDASGGNTDDVIFEIGGGSTVVPKVEEAEAPTSQAPSDTPPSLLDQAEEWKQRGNEEFKKKNYLEAYDMYTNAIEVCPCPVTVDDILRQRDEFDEMEREKMRLRMEEETRQRRRDSSKKPTNNDPKEENTKTQSSSAENTEGPRTFELEPQEHSEKLAIFLNNRSASLIQLERTNRRSTQRYETSSGTRTIKRNGSKVYDATSKNGRRET</sequence>
<feature type="region of interest" description="Disordered" evidence="4">
    <location>
        <begin position="175"/>
        <end position="220"/>
    </location>
</feature>
<dbReference type="GO" id="GO:0006620">
    <property type="term" value="P:post-translational protein targeting to endoplasmic reticulum membrane"/>
    <property type="evidence" value="ECO:0007669"/>
    <property type="project" value="TreeGrafter"/>
</dbReference>